<evidence type="ECO:0000256" key="3">
    <source>
        <dbReference type="ARBA" id="ARBA00022989"/>
    </source>
</evidence>
<dbReference type="GO" id="GO:0005230">
    <property type="term" value="F:extracellular ligand-gated monoatomic ion channel activity"/>
    <property type="evidence" value="ECO:0007669"/>
    <property type="project" value="InterPro"/>
</dbReference>
<comment type="caution">
    <text evidence="9">The sequence shown here is derived from an EMBL/GenBank/DDBJ whole genome shotgun (WGS) entry which is preliminary data.</text>
</comment>
<organism evidence="9 10">
    <name type="scientific">Dreissena polymorpha</name>
    <name type="common">Zebra mussel</name>
    <name type="synonym">Mytilus polymorpha</name>
    <dbReference type="NCBI Taxonomy" id="45954"/>
    <lineage>
        <taxon>Eukaryota</taxon>
        <taxon>Metazoa</taxon>
        <taxon>Spiralia</taxon>
        <taxon>Lophotrochozoa</taxon>
        <taxon>Mollusca</taxon>
        <taxon>Bivalvia</taxon>
        <taxon>Autobranchia</taxon>
        <taxon>Heteroconchia</taxon>
        <taxon>Euheterodonta</taxon>
        <taxon>Imparidentia</taxon>
        <taxon>Neoheterodontei</taxon>
        <taxon>Myida</taxon>
        <taxon>Dreissenoidea</taxon>
        <taxon>Dreissenidae</taxon>
        <taxon>Dreissena</taxon>
    </lineage>
</organism>
<evidence type="ECO:0000256" key="1">
    <source>
        <dbReference type="ARBA" id="ARBA00004141"/>
    </source>
</evidence>
<dbReference type="InterPro" id="IPR006202">
    <property type="entry name" value="Neur_chan_lig-bd"/>
</dbReference>
<dbReference type="GO" id="GO:0016020">
    <property type="term" value="C:membrane"/>
    <property type="evidence" value="ECO:0007669"/>
    <property type="project" value="UniProtKB-SubCell"/>
</dbReference>
<name>A0A9D4MC20_DREPO</name>
<dbReference type="InterPro" id="IPR036719">
    <property type="entry name" value="Neuro-gated_channel_TM_sf"/>
</dbReference>
<keyword evidence="5" id="KW-0406">Ion transport</keyword>
<evidence type="ECO:0000313" key="9">
    <source>
        <dbReference type="EMBL" id="KAH3873469.1"/>
    </source>
</evidence>
<feature type="signal peptide" evidence="5">
    <location>
        <begin position="1"/>
        <end position="26"/>
    </location>
</feature>
<evidence type="ECO:0000313" key="10">
    <source>
        <dbReference type="Proteomes" id="UP000828390"/>
    </source>
</evidence>
<keyword evidence="5" id="KW-0732">Signal</keyword>
<evidence type="ECO:0000256" key="5">
    <source>
        <dbReference type="RuleBase" id="RU000687"/>
    </source>
</evidence>
<comment type="similarity">
    <text evidence="5">Belongs to the ligand-gated ion channel (TC 1.A.9) family.</text>
</comment>
<keyword evidence="3 5" id="KW-1133">Transmembrane helix</keyword>
<dbReference type="GO" id="GO:0004888">
    <property type="term" value="F:transmembrane signaling receptor activity"/>
    <property type="evidence" value="ECO:0007669"/>
    <property type="project" value="InterPro"/>
</dbReference>
<sequence>MNKSSKGRELQVLVILLFCCCEGVLDQNQGVTFQTPGNVGPNAAPTVVGDTLQTPGSDGSSAAPTDIADDADNSSAIAALLNSDLLSGYNPNILPKYNKPNEVSIKITLININNFDELSGQLELTVMCDLRWSDSRLSFDSSKYGGIHSILLPVSNVWFPVLYILQAYEAITRIGTNSAFVRIDSNGAVTWTFGDVFNILCTVDVKYFPFDKQSCTVSILAWYYRREEMSLYAQTSQLINEELTSESAQWDINVDESTVKNNTKDSPGPPEVQFNLSITRRHGFYIVYIIVPVMLLSVINTLVFLMPVTCGERMSVSVTVCLSFVIFMDTINNNVPESSSPMAELYKYVLSLLVQSAITIFLCVISLVLFSCKGDVPLCVQCVVKTLRFKYSSSWRCCKRKVVVMRVTPDINYSTDMLNCNDSISKVDAFGEIADDIIDWEYVSRTFDIYAGVIVLSLFVTLSVYTFVTICIS</sequence>
<evidence type="ECO:0000259" key="7">
    <source>
        <dbReference type="Pfam" id="PF02931"/>
    </source>
</evidence>
<keyword evidence="10" id="KW-1185">Reference proteome</keyword>
<dbReference type="InterPro" id="IPR006201">
    <property type="entry name" value="Neur_channel"/>
</dbReference>
<dbReference type="Pfam" id="PF02932">
    <property type="entry name" value="Neur_chan_memb"/>
    <property type="match status" value="1"/>
</dbReference>
<evidence type="ECO:0000256" key="4">
    <source>
        <dbReference type="ARBA" id="ARBA00023136"/>
    </source>
</evidence>
<dbReference type="InterPro" id="IPR036734">
    <property type="entry name" value="Neur_chan_lig-bd_sf"/>
</dbReference>
<comment type="subcellular location">
    <subcellularLocation>
        <location evidence="1">Membrane</location>
        <topology evidence="1">Multi-pass membrane protein</topology>
    </subcellularLocation>
</comment>
<keyword evidence="4 5" id="KW-0472">Membrane</keyword>
<dbReference type="Proteomes" id="UP000828390">
    <property type="component" value="Unassembled WGS sequence"/>
</dbReference>
<dbReference type="InterPro" id="IPR018000">
    <property type="entry name" value="Neurotransmitter_ion_chnl_CS"/>
</dbReference>
<dbReference type="Gene3D" id="2.70.170.10">
    <property type="entry name" value="Neurotransmitter-gated ion-channel ligand-binding domain"/>
    <property type="match status" value="1"/>
</dbReference>
<gene>
    <name evidence="9" type="ORF">DPMN_036704</name>
</gene>
<dbReference type="InterPro" id="IPR006029">
    <property type="entry name" value="Neurotrans-gated_channel_TM"/>
</dbReference>
<dbReference type="Pfam" id="PF02931">
    <property type="entry name" value="Neur_chan_LBD"/>
    <property type="match status" value="1"/>
</dbReference>
<reference evidence="9" key="2">
    <citation type="submission" date="2020-11" db="EMBL/GenBank/DDBJ databases">
        <authorList>
            <person name="McCartney M.A."/>
            <person name="Auch B."/>
            <person name="Kono T."/>
            <person name="Mallez S."/>
            <person name="Becker A."/>
            <person name="Gohl D.M."/>
            <person name="Silverstein K.A.T."/>
            <person name="Koren S."/>
            <person name="Bechman K.B."/>
            <person name="Herman A."/>
            <person name="Abrahante J.E."/>
            <person name="Garbe J."/>
        </authorList>
    </citation>
    <scope>NUCLEOTIDE SEQUENCE</scope>
    <source>
        <strain evidence="9">Duluth1</strain>
        <tissue evidence="9">Whole animal</tissue>
    </source>
</reference>
<feature type="transmembrane region" description="Helical" evidence="5">
    <location>
        <begin position="345"/>
        <end position="370"/>
    </location>
</feature>
<dbReference type="SUPFAM" id="SSF63712">
    <property type="entry name" value="Nicotinic receptor ligand binding domain-like"/>
    <property type="match status" value="1"/>
</dbReference>
<dbReference type="AlphaFoldDB" id="A0A9D4MC20"/>
<feature type="transmembrane region" description="Helical" evidence="5">
    <location>
        <begin position="314"/>
        <end position="333"/>
    </location>
</feature>
<feature type="chain" id="PRO_5039749119" evidence="5">
    <location>
        <begin position="27"/>
        <end position="473"/>
    </location>
</feature>
<accession>A0A9D4MC20</accession>
<feature type="domain" description="Neurotransmitter-gated ion-channel transmembrane" evidence="8">
    <location>
        <begin position="289"/>
        <end position="367"/>
    </location>
</feature>
<feature type="region of interest" description="Disordered" evidence="6">
    <location>
        <begin position="44"/>
        <end position="66"/>
    </location>
</feature>
<proteinExistence type="inferred from homology"/>
<dbReference type="CDD" id="cd19051">
    <property type="entry name" value="LGIC_TM_cation"/>
    <property type="match status" value="1"/>
</dbReference>
<keyword evidence="5" id="KW-0407">Ion channel</keyword>
<keyword evidence="5" id="KW-0813">Transport</keyword>
<dbReference type="PRINTS" id="PR00252">
    <property type="entry name" value="NRIONCHANNEL"/>
</dbReference>
<feature type="compositionally biased region" description="Polar residues" evidence="6">
    <location>
        <begin position="51"/>
        <end position="63"/>
    </location>
</feature>
<dbReference type="CDD" id="cd18989">
    <property type="entry name" value="LGIC_ECD_cation"/>
    <property type="match status" value="1"/>
</dbReference>
<keyword evidence="2 5" id="KW-0812">Transmembrane</keyword>
<feature type="domain" description="Neurotransmitter-gated ion-channel ligand-binding" evidence="7">
    <location>
        <begin position="81"/>
        <end position="281"/>
    </location>
</feature>
<reference evidence="9" key="1">
    <citation type="journal article" date="2019" name="bioRxiv">
        <title>The Genome of the Zebra Mussel, Dreissena polymorpha: A Resource for Invasive Species Research.</title>
        <authorList>
            <person name="McCartney M.A."/>
            <person name="Auch B."/>
            <person name="Kono T."/>
            <person name="Mallez S."/>
            <person name="Zhang Y."/>
            <person name="Obille A."/>
            <person name="Becker A."/>
            <person name="Abrahante J.E."/>
            <person name="Garbe J."/>
            <person name="Badalamenti J.P."/>
            <person name="Herman A."/>
            <person name="Mangelson H."/>
            <person name="Liachko I."/>
            <person name="Sullivan S."/>
            <person name="Sone E.D."/>
            <person name="Koren S."/>
            <person name="Silverstein K.A.T."/>
            <person name="Beckman K.B."/>
            <person name="Gohl D.M."/>
        </authorList>
    </citation>
    <scope>NUCLEOTIDE SEQUENCE</scope>
    <source>
        <strain evidence="9">Duluth1</strain>
        <tissue evidence="9">Whole animal</tissue>
    </source>
</reference>
<dbReference type="FunFam" id="2.70.170.10:FF:000028">
    <property type="entry name" value="AcetylCholine Receptor"/>
    <property type="match status" value="1"/>
</dbReference>
<dbReference type="PANTHER" id="PTHR18945">
    <property type="entry name" value="NEUROTRANSMITTER GATED ION CHANNEL"/>
    <property type="match status" value="1"/>
</dbReference>
<protein>
    <submittedName>
        <fullName evidence="9">Uncharacterized protein</fullName>
    </submittedName>
</protein>
<evidence type="ECO:0000259" key="8">
    <source>
        <dbReference type="Pfam" id="PF02932"/>
    </source>
</evidence>
<dbReference type="Gene3D" id="1.20.58.390">
    <property type="entry name" value="Neurotransmitter-gated ion-channel transmembrane domain"/>
    <property type="match status" value="1"/>
</dbReference>
<evidence type="ECO:0000256" key="2">
    <source>
        <dbReference type="ARBA" id="ARBA00022692"/>
    </source>
</evidence>
<evidence type="ECO:0000256" key="6">
    <source>
        <dbReference type="SAM" id="MobiDB-lite"/>
    </source>
</evidence>
<feature type="transmembrane region" description="Helical" evidence="5">
    <location>
        <begin position="449"/>
        <end position="472"/>
    </location>
</feature>
<dbReference type="PROSITE" id="PS00236">
    <property type="entry name" value="NEUROTR_ION_CHANNEL"/>
    <property type="match status" value="1"/>
</dbReference>
<dbReference type="SUPFAM" id="SSF90112">
    <property type="entry name" value="Neurotransmitter-gated ion-channel transmembrane pore"/>
    <property type="match status" value="1"/>
</dbReference>
<dbReference type="EMBL" id="JAIWYP010000002">
    <property type="protein sequence ID" value="KAH3873469.1"/>
    <property type="molecule type" value="Genomic_DNA"/>
</dbReference>
<feature type="transmembrane region" description="Helical" evidence="5">
    <location>
        <begin position="285"/>
        <end position="308"/>
    </location>
</feature>
<dbReference type="InterPro" id="IPR038050">
    <property type="entry name" value="Neuro_actylchol_rec"/>
</dbReference>